<dbReference type="Pfam" id="PF05043">
    <property type="entry name" value="Mga"/>
    <property type="match status" value="1"/>
</dbReference>
<sequence>MVNLTTRQKKLLSLMLSEKEFKTIKSYASVMRISERTIYNDLEIMRNFLEENNAKLLKKPGTGVKIQINHKEKFRILHHINVFKDKIVPLSTNERKIDILKQLLLSEKTTSLQKLSEKYLVSKSSIVNDLDEIEVWVRKYSIKLIRDRKGTKIIGDEKNKRKAIAEIIIRSLNCDFTDDEEFPQTRIEIGIFKGLSSMFNTSEVIIVEEIIGEAEKKLNYYITEPYYTNLITHVLISISRIKSGYKIDKILSYGKCSNKSKTYLAARFIAKKTTEKLFIDIPENEIIYIHQFILSCGINKDMKHADLSELISTIDKDTHFVVKEMIALSSKIVNIDLSSDKELYLGLLMHVKPMLNRLHYSIHIRNPLLSDIKEQYSGTFAMTLLASSAIENNLGLRVNEDEIGYLTAYFQAAIERRMTVKNVIVVCPDGIGTSELIANRIKRYLPQFNVKATMSLAALENLENGNENIDFIISTVPIKFESIPVIVISALVNEIDLKNISSFTANLSISHMIKENSSYSELLGFLEKDLIFCDLAFQDKNTVINFMSKQLNSKGYVNQNFGASIIEREDITPTSIGKMVAMPHGNSLHVNESKVSIAILRNAIDWGKGEKIKMIFMIAVRIDKISSKKIIRDFYRLFESDSILKEIISCNAPEEVLQVLEGTSKYLESKNC</sequence>
<dbReference type="RefSeq" id="WP_147210772.1">
    <property type="nucleotide sequence ID" value="NZ_BJYM01000010.1"/>
</dbReference>
<proteinExistence type="predicted"/>
<evidence type="ECO:0000259" key="8">
    <source>
        <dbReference type="PROSITE" id="PS51372"/>
    </source>
</evidence>
<dbReference type="Gene3D" id="1.10.10.10">
    <property type="entry name" value="Winged helix-like DNA-binding domain superfamily/Winged helix DNA-binding domain"/>
    <property type="match status" value="2"/>
</dbReference>
<evidence type="ECO:0000259" key="7">
    <source>
        <dbReference type="PROSITE" id="PS51099"/>
    </source>
</evidence>
<dbReference type="Pfam" id="PF02302">
    <property type="entry name" value="PTS_IIB"/>
    <property type="match status" value="1"/>
</dbReference>
<dbReference type="SUPFAM" id="SSF63520">
    <property type="entry name" value="PTS-regulatory domain, PRD"/>
    <property type="match status" value="2"/>
</dbReference>
<dbReference type="InterPro" id="IPR002178">
    <property type="entry name" value="PTS_EIIA_type-2_dom"/>
</dbReference>
<gene>
    <name evidence="9" type="ORF">OSO01_25550</name>
</gene>
<keyword evidence="1" id="KW-0808">Transferase</keyword>
<evidence type="ECO:0000256" key="2">
    <source>
        <dbReference type="ARBA" id="ARBA00022737"/>
    </source>
</evidence>
<dbReference type="SUPFAM" id="SSF55804">
    <property type="entry name" value="Phoshotransferase/anion transport protein"/>
    <property type="match status" value="1"/>
</dbReference>
<dbReference type="GO" id="GO:0008982">
    <property type="term" value="F:protein-N(PI)-phosphohistidine-sugar phosphotransferase activity"/>
    <property type="evidence" value="ECO:0007669"/>
    <property type="project" value="InterPro"/>
</dbReference>
<keyword evidence="5" id="KW-0804">Transcription</keyword>
<dbReference type="AlphaFoldDB" id="A0A511ZK47"/>
<accession>A0A511ZK47</accession>
<feature type="domain" description="PTS EIIA type-2" evidence="6">
    <location>
        <begin position="524"/>
        <end position="663"/>
    </location>
</feature>
<keyword evidence="2" id="KW-0677">Repeat</keyword>
<evidence type="ECO:0000313" key="10">
    <source>
        <dbReference type="Proteomes" id="UP000321558"/>
    </source>
</evidence>
<dbReference type="InterPro" id="IPR013011">
    <property type="entry name" value="PTS_EIIB_2"/>
</dbReference>
<feature type="domain" description="PRD" evidence="8">
    <location>
        <begin position="198"/>
        <end position="303"/>
    </location>
</feature>
<dbReference type="SUPFAM" id="SSF52794">
    <property type="entry name" value="PTS system IIB component-like"/>
    <property type="match status" value="1"/>
</dbReference>
<dbReference type="Gene3D" id="3.40.50.2300">
    <property type="match status" value="1"/>
</dbReference>
<feature type="domain" description="PRD" evidence="8">
    <location>
        <begin position="313"/>
        <end position="420"/>
    </location>
</feature>
<dbReference type="InterPro" id="IPR050661">
    <property type="entry name" value="BglG_antiterminators"/>
</dbReference>
<dbReference type="Proteomes" id="UP000321558">
    <property type="component" value="Unassembled WGS sequence"/>
</dbReference>
<dbReference type="OrthoDB" id="3175596at2"/>
<dbReference type="PROSITE" id="PS00372">
    <property type="entry name" value="PTS_EIIA_TYPE_2_HIS"/>
    <property type="match status" value="1"/>
</dbReference>
<evidence type="ECO:0000256" key="5">
    <source>
        <dbReference type="ARBA" id="ARBA00023163"/>
    </source>
</evidence>
<dbReference type="CDD" id="cd05568">
    <property type="entry name" value="PTS_IIB_bgl_like"/>
    <property type="match status" value="1"/>
</dbReference>
<dbReference type="PROSITE" id="PS51099">
    <property type="entry name" value="PTS_EIIB_TYPE_2"/>
    <property type="match status" value="1"/>
</dbReference>
<dbReference type="InterPro" id="IPR011608">
    <property type="entry name" value="PRD"/>
</dbReference>
<dbReference type="Gene3D" id="3.40.930.10">
    <property type="entry name" value="Mannitol-specific EII, Chain A"/>
    <property type="match status" value="1"/>
</dbReference>
<name>A0A511ZK47_9BACI</name>
<dbReference type="Pfam" id="PF00359">
    <property type="entry name" value="PTS_EIIA_2"/>
    <property type="match status" value="1"/>
</dbReference>
<evidence type="ECO:0000259" key="6">
    <source>
        <dbReference type="PROSITE" id="PS51094"/>
    </source>
</evidence>
<dbReference type="GO" id="GO:0006355">
    <property type="term" value="P:regulation of DNA-templated transcription"/>
    <property type="evidence" value="ECO:0007669"/>
    <property type="project" value="InterPro"/>
</dbReference>
<dbReference type="GO" id="GO:0009401">
    <property type="term" value="P:phosphoenolpyruvate-dependent sugar phosphotransferase system"/>
    <property type="evidence" value="ECO:0007669"/>
    <property type="project" value="InterPro"/>
</dbReference>
<keyword evidence="4" id="KW-0010">Activator</keyword>
<dbReference type="PROSITE" id="PS51372">
    <property type="entry name" value="PRD_2"/>
    <property type="match status" value="2"/>
</dbReference>
<dbReference type="InterPro" id="IPR003501">
    <property type="entry name" value="PTS_EIIB_2/3"/>
</dbReference>
<feature type="domain" description="PTS EIIB type-2" evidence="7">
    <location>
        <begin position="421"/>
        <end position="512"/>
    </location>
</feature>
<protein>
    <submittedName>
        <fullName evidence="9">Transcription antitermination protein BlgG</fullName>
    </submittedName>
</protein>
<dbReference type="EMBL" id="BJYM01000010">
    <property type="protein sequence ID" value="GEN87816.1"/>
    <property type="molecule type" value="Genomic_DNA"/>
</dbReference>
<keyword evidence="3" id="KW-0805">Transcription regulation</keyword>
<dbReference type="InterPro" id="IPR036095">
    <property type="entry name" value="PTS_EIIB-like_sf"/>
</dbReference>
<dbReference type="InterPro" id="IPR016152">
    <property type="entry name" value="PTrfase/Anion_transptr"/>
</dbReference>
<dbReference type="InterPro" id="IPR007737">
    <property type="entry name" value="Mga_HTH"/>
</dbReference>
<dbReference type="InterPro" id="IPR036634">
    <property type="entry name" value="PRD_sf"/>
</dbReference>
<organism evidence="9 10">
    <name type="scientific">Oceanobacillus sojae</name>
    <dbReference type="NCBI Taxonomy" id="582851"/>
    <lineage>
        <taxon>Bacteria</taxon>
        <taxon>Bacillati</taxon>
        <taxon>Bacillota</taxon>
        <taxon>Bacilli</taxon>
        <taxon>Bacillales</taxon>
        <taxon>Bacillaceae</taxon>
        <taxon>Oceanobacillus</taxon>
    </lineage>
</organism>
<evidence type="ECO:0000313" key="9">
    <source>
        <dbReference type="EMBL" id="GEN87816.1"/>
    </source>
</evidence>
<evidence type="ECO:0000256" key="3">
    <source>
        <dbReference type="ARBA" id="ARBA00023015"/>
    </source>
</evidence>
<dbReference type="CDD" id="cd00211">
    <property type="entry name" value="PTS_IIA_fru"/>
    <property type="match status" value="1"/>
</dbReference>
<comment type="caution">
    <text evidence="9">The sequence shown here is derived from an EMBL/GenBank/DDBJ whole genome shotgun (WGS) entry which is preliminary data.</text>
</comment>
<dbReference type="PROSITE" id="PS51094">
    <property type="entry name" value="PTS_EIIA_TYPE_2"/>
    <property type="match status" value="1"/>
</dbReference>
<dbReference type="Gene3D" id="1.10.1790.10">
    <property type="entry name" value="PRD domain"/>
    <property type="match status" value="2"/>
</dbReference>
<dbReference type="PANTHER" id="PTHR30185">
    <property type="entry name" value="CRYPTIC BETA-GLUCOSIDE BGL OPERON ANTITERMINATOR"/>
    <property type="match status" value="1"/>
</dbReference>
<evidence type="ECO:0000256" key="4">
    <source>
        <dbReference type="ARBA" id="ARBA00023159"/>
    </source>
</evidence>
<evidence type="ECO:0000256" key="1">
    <source>
        <dbReference type="ARBA" id="ARBA00022679"/>
    </source>
</evidence>
<reference evidence="9 10" key="1">
    <citation type="submission" date="2019-07" db="EMBL/GenBank/DDBJ databases">
        <title>Whole genome shotgun sequence of Oceanobacillus sojae NBRC 105379.</title>
        <authorList>
            <person name="Hosoyama A."/>
            <person name="Uohara A."/>
            <person name="Ohji S."/>
            <person name="Ichikawa N."/>
        </authorList>
    </citation>
    <scope>NUCLEOTIDE SEQUENCE [LARGE SCALE GENOMIC DNA]</scope>
    <source>
        <strain evidence="9 10">NBRC 105379</strain>
    </source>
</reference>
<keyword evidence="10" id="KW-1185">Reference proteome</keyword>
<dbReference type="InterPro" id="IPR036388">
    <property type="entry name" value="WH-like_DNA-bd_sf"/>
</dbReference>
<dbReference type="Pfam" id="PF00874">
    <property type="entry name" value="PRD"/>
    <property type="match status" value="2"/>
</dbReference>
<dbReference type="PANTHER" id="PTHR30185:SF13">
    <property type="entry name" value="LICABCH OPERON REGULATOR-RELATED"/>
    <property type="match status" value="1"/>
</dbReference>